<evidence type="ECO:0000313" key="2">
    <source>
        <dbReference type="Proteomes" id="UP001589575"/>
    </source>
</evidence>
<organism evidence="1 2">
    <name type="scientific">Citricoccus parietis</name>
    <dbReference type="NCBI Taxonomy" id="592307"/>
    <lineage>
        <taxon>Bacteria</taxon>
        <taxon>Bacillati</taxon>
        <taxon>Actinomycetota</taxon>
        <taxon>Actinomycetes</taxon>
        <taxon>Micrococcales</taxon>
        <taxon>Micrococcaceae</taxon>
        <taxon>Citricoccus</taxon>
    </lineage>
</organism>
<comment type="caution">
    <text evidence="1">The sequence shown here is derived from an EMBL/GenBank/DDBJ whole genome shotgun (WGS) entry which is preliminary data.</text>
</comment>
<accession>A0ABV5G9H5</accession>
<sequence>MLVSWTHRNRRVPVKPRAGSSASWRWFGASVWLISESSRQ</sequence>
<proteinExistence type="predicted"/>
<reference evidence="1 2" key="1">
    <citation type="submission" date="2024-09" db="EMBL/GenBank/DDBJ databases">
        <authorList>
            <person name="Sun Q."/>
            <person name="Mori K."/>
        </authorList>
    </citation>
    <scope>NUCLEOTIDE SEQUENCE [LARGE SCALE GENOMIC DNA]</scope>
    <source>
        <strain evidence="1 2">CCM 7609</strain>
    </source>
</reference>
<dbReference type="EMBL" id="JBHMFI010000023">
    <property type="protein sequence ID" value="MFB9075570.1"/>
    <property type="molecule type" value="Genomic_DNA"/>
</dbReference>
<protein>
    <submittedName>
        <fullName evidence="1">Uncharacterized protein</fullName>
    </submittedName>
</protein>
<gene>
    <name evidence="1" type="ORF">ACFFX0_32160</name>
</gene>
<name>A0ABV5G9H5_9MICC</name>
<dbReference type="Proteomes" id="UP001589575">
    <property type="component" value="Unassembled WGS sequence"/>
</dbReference>
<keyword evidence="2" id="KW-1185">Reference proteome</keyword>
<evidence type="ECO:0000313" key="1">
    <source>
        <dbReference type="EMBL" id="MFB9075570.1"/>
    </source>
</evidence>